<sequence length="70" mass="7809">MRRISDHQLHILSVVAKHERICIGLPVDAEWAPIAAELRTLAKWRFLVEEATDDGPAYTVSADGQAKLDL</sequence>
<proteinExistence type="predicted"/>
<dbReference type="EMBL" id="LANJ01000001">
    <property type="protein sequence ID" value="KKC41472.1"/>
    <property type="molecule type" value="Genomic_DNA"/>
</dbReference>
<organism evidence="1 2">
    <name type="scientific">Devosia epidermidihirudinis</name>
    <dbReference type="NCBI Taxonomy" id="1293439"/>
    <lineage>
        <taxon>Bacteria</taxon>
        <taxon>Pseudomonadati</taxon>
        <taxon>Pseudomonadota</taxon>
        <taxon>Alphaproteobacteria</taxon>
        <taxon>Hyphomicrobiales</taxon>
        <taxon>Devosiaceae</taxon>
        <taxon>Devosia</taxon>
    </lineage>
</organism>
<dbReference type="PATRIC" id="fig|1293439.3.peg.114"/>
<dbReference type="Proteomes" id="UP000033411">
    <property type="component" value="Unassembled WGS sequence"/>
</dbReference>
<keyword evidence="2" id="KW-1185">Reference proteome</keyword>
<gene>
    <name evidence="1" type="ORF">WH87_00540</name>
</gene>
<dbReference type="RefSeq" id="WP_046137761.1">
    <property type="nucleotide sequence ID" value="NZ_LANJ01000001.1"/>
</dbReference>
<reference evidence="1 2" key="1">
    <citation type="submission" date="2015-03" db="EMBL/GenBank/DDBJ databases">
        <authorList>
            <person name="Lepp D."/>
            <person name="Hassan Y.I."/>
            <person name="Li X.-Z."/>
            <person name="Zhou T."/>
        </authorList>
    </citation>
    <scope>NUCLEOTIDE SEQUENCE [LARGE SCALE GENOMIC DNA]</scope>
    <source>
        <strain evidence="1 2">E84</strain>
    </source>
</reference>
<dbReference type="STRING" id="1293439.WH87_00540"/>
<protein>
    <submittedName>
        <fullName evidence="1">Uncharacterized protein</fullName>
    </submittedName>
</protein>
<comment type="caution">
    <text evidence="1">The sequence shown here is derived from an EMBL/GenBank/DDBJ whole genome shotgun (WGS) entry which is preliminary data.</text>
</comment>
<name>A0A0F5QKD6_9HYPH</name>
<accession>A0A0F5QKD6</accession>
<evidence type="ECO:0000313" key="1">
    <source>
        <dbReference type="EMBL" id="KKC41472.1"/>
    </source>
</evidence>
<evidence type="ECO:0000313" key="2">
    <source>
        <dbReference type="Proteomes" id="UP000033411"/>
    </source>
</evidence>
<dbReference type="OrthoDB" id="7950745at2"/>
<dbReference type="AlphaFoldDB" id="A0A0F5QKD6"/>